<keyword evidence="5" id="KW-0378">Hydrolase</keyword>
<dbReference type="GO" id="GO:0046961">
    <property type="term" value="F:proton-transporting ATPase activity, rotational mechanism"/>
    <property type="evidence" value="ECO:0007669"/>
    <property type="project" value="InterPro"/>
</dbReference>
<evidence type="ECO:0000256" key="3">
    <source>
        <dbReference type="ARBA" id="ARBA00023065"/>
    </source>
</evidence>
<dbReference type="GeneID" id="83156803"/>
<dbReference type="Proteomes" id="UP000007054">
    <property type="component" value="Chromosome"/>
</dbReference>
<comment type="similarity">
    <text evidence="1 4">Belongs to the V-ATPase D subunit family.</text>
</comment>
<reference evidence="5" key="1">
    <citation type="submission" date="2010-03" db="EMBL/GenBank/DDBJ databases">
        <title>The genome sequence of Ruminococcus sp. 18P13.</title>
        <authorList>
            <consortium name="metaHIT consortium -- http://www.metahit.eu/"/>
            <person name="Pajon A."/>
            <person name="Turner K."/>
            <person name="Parkhill J."/>
            <person name="Bernalier A."/>
        </authorList>
    </citation>
    <scope>NUCLEOTIDE SEQUENCE [LARGE SCALE GENOMIC DNA]</scope>
    <source>
        <strain evidence="5">Type strain: 18P13</strain>
    </source>
</reference>
<keyword evidence="4" id="KW-0066">ATP synthesis</keyword>
<reference evidence="5" key="2">
    <citation type="submission" date="2010-03" db="EMBL/GenBank/DDBJ databases">
        <authorList>
            <person name="Pajon A."/>
        </authorList>
    </citation>
    <scope>NUCLEOTIDE SEQUENCE</scope>
    <source>
        <strain evidence="5">Type strain: 18P13</strain>
    </source>
</reference>
<dbReference type="KEGG" id="rch:RUM_21450"/>
<dbReference type="Pfam" id="PF01813">
    <property type="entry name" value="ATP-synt_D"/>
    <property type="match status" value="1"/>
</dbReference>
<protein>
    <recommendedName>
        <fullName evidence="4">V-type ATP synthase subunit D</fullName>
    </recommendedName>
    <alternativeName>
        <fullName evidence="4">V-ATPase subunit D</fullName>
    </alternativeName>
</protein>
<dbReference type="GO" id="GO:0042777">
    <property type="term" value="P:proton motive force-driven plasma membrane ATP synthesis"/>
    <property type="evidence" value="ECO:0007669"/>
    <property type="project" value="UniProtKB-UniRule"/>
</dbReference>
<dbReference type="NCBIfam" id="TIGR00309">
    <property type="entry name" value="V_ATPase_subD"/>
    <property type="match status" value="1"/>
</dbReference>
<dbReference type="HAMAP" id="MF_00271">
    <property type="entry name" value="ATP_synth_D_arch"/>
    <property type="match status" value="1"/>
</dbReference>
<dbReference type="PANTHER" id="PTHR11671">
    <property type="entry name" value="V-TYPE ATP SYNTHASE SUBUNIT D"/>
    <property type="match status" value="1"/>
</dbReference>
<keyword evidence="4" id="KW-0375">Hydrogen ion transport</keyword>
<organism evidence="5 6">
    <name type="scientific">Ruminococcus champanellensis (strain DSM 18848 / JCM 17042 / KCTC 15320 / 18P13)</name>
    <dbReference type="NCBI Taxonomy" id="213810"/>
    <lineage>
        <taxon>Bacteria</taxon>
        <taxon>Bacillati</taxon>
        <taxon>Bacillota</taxon>
        <taxon>Clostridia</taxon>
        <taxon>Eubacteriales</taxon>
        <taxon>Oscillospiraceae</taxon>
        <taxon>Ruminococcus</taxon>
    </lineage>
</organism>
<evidence type="ECO:0000256" key="2">
    <source>
        <dbReference type="ARBA" id="ARBA00022448"/>
    </source>
</evidence>
<dbReference type="RefSeq" id="WP_015559067.1">
    <property type="nucleotide sequence ID" value="NC_021039.1"/>
</dbReference>
<accession>D4LEW6</accession>
<dbReference type="HOGENOM" id="CLU_069688_2_0_9"/>
<keyword evidence="6" id="KW-1185">Reference proteome</keyword>
<dbReference type="GO" id="GO:0005524">
    <property type="term" value="F:ATP binding"/>
    <property type="evidence" value="ECO:0007669"/>
    <property type="project" value="UniProtKB-UniRule"/>
</dbReference>
<dbReference type="PATRIC" id="fig|213810.4.peg.2033"/>
<name>D4LEW6_RUMC1</name>
<keyword evidence="3 4" id="KW-0406">Ion transport</keyword>
<evidence type="ECO:0000313" key="5">
    <source>
        <dbReference type="EMBL" id="CBL18161.1"/>
    </source>
</evidence>
<dbReference type="InterPro" id="IPR002699">
    <property type="entry name" value="V_ATPase_D"/>
</dbReference>
<dbReference type="AlphaFoldDB" id="D4LEW6"/>
<dbReference type="Gene3D" id="1.10.287.3240">
    <property type="match status" value="1"/>
</dbReference>
<proteinExistence type="inferred from homology"/>
<gene>
    <name evidence="4" type="primary">atpD</name>
    <name evidence="5" type="ordered locus">RUM_21450</name>
</gene>
<dbReference type="BioCyc" id="RCHA213810:RUM_RS10410-MONOMER"/>
<keyword evidence="2 4" id="KW-0813">Transport</keyword>
<evidence type="ECO:0000313" key="6">
    <source>
        <dbReference type="Proteomes" id="UP000007054"/>
    </source>
</evidence>
<dbReference type="GO" id="GO:0046933">
    <property type="term" value="F:proton-transporting ATP synthase activity, rotational mechanism"/>
    <property type="evidence" value="ECO:0007669"/>
    <property type="project" value="UniProtKB-UniRule"/>
</dbReference>
<evidence type="ECO:0000256" key="1">
    <source>
        <dbReference type="ARBA" id="ARBA00005850"/>
    </source>
</evidence>
<dbReference type="GO" id="GO:0016787">
    <property type="term" value="F:hydrolase activity"/>
    <property type="evidence" value="ECO:0007669"/>
    <property type="project" value="UniProtKB-KW"/>
</dbReference>
<comment type="function">
    <text evidence="4">Produces ATP from ADP in the presence of a proton gradient across the membrane.</text>
</comment>
<evidence type="ECO:0000256" key="4">
    <source>
        <dbReference type="HAMAP-Rule" id="MF_00271"/>
    </source>
</evidence>
<dbReference type="STRING" id="213810.RUM_21450"/>
<dbReference type="EMBL" id="FP929052">
    <property type="protein sequence ID" value="CBL18161.1"/>
    <property type="molecule type" value="Genomic_DNA"/>
</dbReference>
<sequence length="209" mass="23701">MAEQVFPTKGNLINAKKTLGLCRLGYDLMDRKRNILIREMMSLIEKAKSLRGEIEDTYKTAYAALQEANITLGVIDQIAEAVPIENGISLVSHSVMGVELPQLTLEESQDKSLVPYGFLNTNSQLDHAYVSFRKVVQTTTVLAEVENSIYRLATAIKKTQRRANALRNILIPRYEGIVKFITDNLEEKDREEFARMKVIKVQKRKKAEA</sequence>